<evidence type="ECO:0000313" key="3">
    <source>
        <dbReference type="Proteomes" id="UP000621447"/>
    </source>
</evidence>
<reference evidence="2 3" key="1">
    <citation type="submission" date="2020-06" db="EMBL/GenBank/DDBJ databases">
        <title>Sphingomonas hominis sp. nov., a member of the Sphingomonas, isolated from the hair of a 22-year-old girl.</title>
        <authorList>
            <person name="Zhang D.-F."/>
            <person name="Cui X.-W."/>
        </authorList>
    </citation>
    <scope>NUCLEOTIDE SEQUENCE [LARGE SCALE GENOMIC DNA]</scope>
    <source>
        <strain evidence="2 3">HHU CXW</strain>
    </source>
</reference>
<dbReference type="Proteomes" id="UP000621447">
    <property type="component" value="Unassembled WGS sequence"/>
</dbReference>
<comment type="caution">
    <text evidence="2">The sequence shown here is derived from an EMBL/GenBank/DDBJ whole genome shotgun (WGS) entry which is preliminary data.</text>
</comment>
<dbReference type="InterPro" id="IPR027417">
    <property type="entry name" value="P-loop_NTPase"/>
</dbReference>
<dbReference type="EMBL" id="JABULH010000001">
    <property type="protein sequence ID" value="NTS64513.1"/>
    <property type="molecule type" value="Genomic_DNA"/>
</dbReference>
<gene>
    <name evidence="2" type="ORF">HRV97_05010</name>
</gene>
<protein>
    <submittedName>
        <fullName evidence="2">Chromosomal replication initiator DnaA</fullName>
    </submittedName>
</protein>
<organism evidence="2 3">
    <name type="scientific">Sphingomonas hominis</name>
    <dbReference type="NCBI Taxonomy" id="2741495"/>
    <lineage>
        <taxon>Bacteria</taxon>
        <taxon>Pseudomonadati</taxon>
        <taxon>Pseudomonadota</taxon>
        <taxon>Alphaproteobacteria</taxon>
        <taxon>Sphingomonadales</taxon>
        <taxon>Sphingomonadaceae</taxon>
        <taxon>Sphingomonas</taxon>
    </lineage>
</organism>
<name>A0ABX2JKV1_9SPHN</name>
<dbReference type="Pfam" id="PF22688">
    <property type="entry name" value="Hda_lid"/>
    <property type="match status" value="1"/>
</dbReference>
<accession>A0ABX2JKV1</accession>
<dbReference type="Gene3D" id="1.10.8.60">
    <property type="match status" value="1"/>
</dbReference>
<keyword evidence="3" id="KW-1185">Reference proteome</keyword>
<proteinExistence type="predicted"/>
<sequence>MRPQGNMPGGNNTTVQFPLPLAWPDEQHDVEFLVTASSAKAVNTLRQWREWPVAAALLVGPAMSGRSLLAQVFAAQSGGRVIDDADRHDEAALFHAWNDAQAERVPLLLVADAAPPAWNVALPDLRTRLGASPVAEIEAPDEALVRALLERGFARRHLDARDDLIDWLVPRLPQRHQAVAQMLDGLEQAALSGRRRVTIPLARDLLVALTGTAQDIDHA</sequence>
<evidence type="ECO:0000259" key="1">
    <source>
        <dbReference type="Pfam" id="PF22688"/>
    </source>
</evidence>
<evidence type="ECO:0000313" key="2">
    <source>
        <dbReference type="EMBL" id="NTS64513.1"/>
    </source>
</evidence>
<dbReference type="InterPro" id="IPR055199">
    <property type="entry name" value="Hda_lid"/>
</dbReference>
<dbReference type="SUPFAM" id="SSF52540">
    <property type="entry name" value="P-loop containing nucleoside triphosphate hydrolases"/>
    <property type="match status" value="1"/>
</dbReference>
<feature type="domain" description="Hda lid" evidence="1">
    <location>
        <begin position="147"/>
        <end position="206"/>
    </location>
</feature>